<feature type="non-terminal residue" evidence="2">
    <location>
        <position position="1"/>
    </location>
</feature>
<feature type="region of interest" description="Disordered" evidence="1">
    <location>
        <begin position="91"/>
        <end position="129"/>
    </location>
</feature>
<gene>
    <name evidence="2" type="ORF">M9458_048364</name>
</gene>
<name>A0ABD0N4R1_CIRMR</name>
<organism evidence="2 3">
    <name type="scientific">Cirrhinus mrigala</name>
    <name type="common">Mrigala</name>
    <dbReference type="NCBI Taxonomy" id="683832"/>
    <lineage>
        <taxon>Eukaryota</taxon>
        <taxon>Metazoa</taxon>
        <taxon>Chordata</taxon>
        <taxon>Craniata</taxon>
        <taxon>Vertebrata</taxon>
        <taxon>Euteleostomi</taxon>
        <taxon>Actinopterygii</taxon>
        <taxon>Neopterygii</taxon>
        <taxon>Teleostei</taxon>
        <taxon>Ostariophysi</taxon>
        <taxon>Cypriniformes</taxon>
        <taxon>Cyprinidae</taxon>
        <taxon>Labeoninae</taxon>
        <taxon>Labeonini</taxon>
        <taxon>Cirrhinus</taxon>
    </lineage>
</organism>
<feature type="non-terminal residue" evidence="2">
    <location>
        <position position="153"/>
    </location>
</feature>
<sequence>TVQMIWEIFGKAEVDLFASEDYSHYPIYYLKDRDALVHEWPNLLLYAFPPTVVIPQIMKRIRERGHRVLLVAPPLEEPTLVVRANSAACSSPSAHFSETGPPLSSEQDDMAPPAQAVGSIPAAAQREPASLPEHVLNTISEARSPSTRRLYAH</sequence>
<dbReference type="EMBL" id="JAMKFB020000024">
    <property type="protein sequence ID" value="KAL0157118.1"/>
    <property type="molecule type" value="Genomic_DNA"/>
</dbReference>
<comment type="caution">
    <text evidence="2">The sequence shown here is derived from an EMBL/GenBank/DDBJ whole genome shotgun (WGS) entry which is preliminary data.</text>
</comment>
<evidence type="ECO:0000313" key="3">
    <source>
        <dbReference type="Proteomes" id="UP001529510"/>
    </source>
</evidence>
<reference evidence="2 3" key="1">
    <citation type="submission" date="2024-05" db="EMBL/GenBank/DDBJ databases">
        <title>Genome sequencing and assembly of Indian major carp, Cirrhinus mrigala (Hamilton, 1822).</title>
        <authorList>
            <person name="Mohindra V."/>
            <person name="Chowdhury L.M."/>
            <person name="Lal K."/>
            <person name="Jena J.K."/>
        </authorList>
    </citation>
    <scope>NUCLEOTIDE SEQUENCE [LARGE SCALE GENOMIC DNA]</scope>
    <source>
        <strain evidence="2">CM1030</strain>
        <tissue evidence="2">Blood</tissue>
    </source>
</reference>
<accession>A0ABD0N4R1</accession>
<proteinExistence type="predicted"/>
<evidence type="ECO:0000256" key="1">
    <source>
        <dbReference type="SAM" id="MobiDB-lite"/>
    </source>
</evidence>
<keyword evidence="3" id="KW-1185">Reference proteome</keyword>
<evidence type="ECO:0000313" key="2">
    <source>
        <dbReference type="EMBL" id="KAL0157118.1"/>
    </source>
</evidence>
<protein>
    <submittedName>
        <fullName evidence="2">Uncharacterized protein</fullName>
    </submittedName>
</protein>
<dbReference type="AlphaFoldDB" id="A0ABD0N4R1"/>
<dbReference type="Proteomes" id="UP001529510">
    <property type="component" value="Unassembled WGS sequence"/>
</dbReference>